<dbReference type="InterPro" id="IPR011060">
    <property type="entry name" value="RibuloseP-bd_barrel"/>
</dbReference>
<evidence type="ECO:0000256" key="9">
    <source>
        <dbReference type="HAMAP-Rule" id="MF_00131"/>
    </source>
</evidence>
<comment type="catalytic activity">
    <reaction evidence="8 9">
        <text>(1S,2R)-1-C-(indol-3-yl)glycerol 3-phosphate + L-serine = D-glyceraldehyde 3-phosphate + L-tryptophan + H2O</text>
        <dbReference type="Rhea" id="RHEA:10532"/>
        <dbReference type="ChEBI" id="CHEBI:15377"/>
        <dbReference type="ChEBI" id="CHEBI:33384"/>
        <dbReference type="ChEBI" id="CHEBI:57912"/>
        <dbReference type="ChEBI" id="CHEBI:58866"/>
        <dbReference type="ChEBI" id="CHEBI:59776"/>
        <dbReference type="EC" id="4.2.1.20"/>
    </reaction>
</comment>
<dbReference type="PANTHER" id="PTHR43406">
    <property type="entry name" value="TRYPTOPHAN SYNTHASE, ALPHA CHAIN"/>
    <property type="match status" value="1"/>
</dbReference>
<dbReference type="FunFam" id="3.20.20.70:FF:000037">
    <property type="entry name" value="Tryptophan synthase alpha chain"/>
    <property type="match status" value="1"/>
</dbReference>
<sequence>MNRYQQCFQQLAEKQEQAFIPFVVLGDPTFEDSLAIIDQLVASGADALELSIPFSDPLADGPEIQTAVLRAMDNGMSVARSFELLKIIRERHPHIPIGLLMYANLINAKGLSAFYQACKEAGVDSVLVADVPLREAKPFVTEARKYNIAPIFICPPDATEETIEGIAAQGEGYTYLVSRAGVTGVDQTLLSDATDNIARLKKAGAPPIIQGFGIATKAQAEHYLALGIEGVISGSAIVKLIRTHYQEGAHCSDLATLLPALAEFVTSLKSATKPA</sequence>
<comment type="caution">
    <text evidence="11">The sequence shown here is derived from an EMBL/GenBank/DDBJ whole genome shotgun (WGS) entry which is preliminary data.</text>
</comment>
<evidence type="ECO:0000256" key="2">
    <source>
        <dbReference type="ARBA" id="ARBA00004733"/>
    </source>
</evidence>
<dbReference type="InterPro" id="IPR013785">
    <property type="entry name" value="Aldolase_TIM"/>
</dbReference>
<dbReference type="HAMAP" id="MF_00131">
    <property type="entry name" value="Trp_synth_alpha"/>
    <property type="match status" value="1"/>
</dbReference>
<protein>
    <recommendedName>
        <fullName evidence="9">Tryptophan synthase alpha chain</fullName>
        <ecNumber evidence="9">4.2.1.20</ecNumber>
    </recommendedName>
</protein>
<name>A0A2U2ADE9_9GAMM</name>
<keyword evidence="12" id="KW-1185">Reference proteome</keyword>
<feature type="active site" description="Proton acceptor" evidence="9">
    <location>
        <position position="49"/>
    </location>
</feature>
<evidence type="ECO:0000256" key="3">
    <source>
        <dbReference type="ARBA" id="ARBA00011270"/>
    </source>
</evidence>
<reference evidence="12" key="1">
    <citation type="submission" date="2018-05" db="EMBL/GenBank/DDBJ databases">
        <title>Ignatzschineria dubaiensis sp. nov., isolated from necrotic foot tissues of dromedaries (Camelus dromedarius) and associated maggots in Dubai, United Arab Emirates.</title>
        <authorList>
            <person name="Tsang C.C."/>
            <person name="Tang J.Y.M."/>
            <person name="Fong J.Y.H."/>
            <person name="Kinne J."/>
            <person name="Lee H.H."/>
            <person name="Joseph M."/>
            <person name="Jose S."/>
            <person name="Schuster R.K."/>
            <person name="Tang Y."/>
            <person name="Sivakumar S."/>
            <person name="Chen J.H.K."/>
            <person name="Teng J.L.L."/>
            <person name="Lau S.K.P."/>
            <person name="Wernery U."/>
            <person name="Woo P.C.Y."/>
        </authorList>
    </citation>
    <scope>NUCLEOTIDE SEQUENCE [LARGE SCALE GENOMIC DNA]</scope>
    <source>
        <strain evidence="12">KCTC 22644</strain>
    </source>
</reference>
<dbReference type="Gene3D" id="3.20.20.70">
    <property type="entry name" value="Aldolase class I"/>
    <property type="match status" value="1"/>
</dbReference>
<comment type="subunit">
    <text evidence="3 9">Tetramer of two alpha and two beta chains.</text>
</comment>
<keyword evidence="6 9" id="KW-0057">Aromatic amino acid biosynthesis</keyword>
<accession>A0A2U2ADE9</accession>
<dbReference type="EC" id="4.2.1.20" evidence="9"/>
<comment type="pathway">
    <text evidence="2 9">Amino-acid biosynthesis; L-tryptophan biosynthesis; L-tryptophan from chorismate: step 5/5.</text>
</comment>
<organism evidence="11 12">
    <name type="scientific">Ignatzschineria ureiclastica</name>
    <dbReference type="NCBI Taxonomy" id="472582"/>
    <lineage>
        <taxon>Bacteria</taxon>
        <taxon>Pseudomonadati</taxon>
        <taxon>Pseudomonadota</taxon>
        <taxon>Gammaproteobacteria</taxon>
        <taxon>Cardiobacteriales</taxon>
        <taxon>Ignatzschineriaceae</taxon>
        <taxon>Ignatzschineria</taxon>
    </lineage>
</organism>
<dbReference type="NCBIfam" id="TIGR00262">
    <property type="entry name" value="trpA"/>
    <property type="match status" value="1"/>
</dbReference>
<dbReference type="GO" id="GO:0005829">
    <property type="term" value="C:cytosol"/>
    <property type="evidence" value="ECO:0007669"/>
    <property type="project" value="TreeGrafter"/>
</dbReference>
<dbReference type="OrthoDB" id="9804578at2"/>
<evidence type="ECO:0000256" key="8">
    <source>
        <dbReference type="ARBA" id="ARBA00049047"/>
    </source>
</evidence>
<dbReference type="InterPro" id="IPR002028">
    <property type="entry name" value="Trp_synthase_suA"/>
</dbReference>
<dbReference type="PANTHER" id="PTHR43406:SF1">
    <property type="entry name" value="TRYPTOPHAN SYNTHASE ALPHA CHAIN, CHLOROPLASTIC"/>
    <property type="match status" value="1"/>
</dbReference>
<dbReference type="AlphaFoldDB" id="A0A2U2ADE9"/>
<dbReference type="RefSeq" id="WP_109189345.1">
    <property type="nucleotide sequence ID" value="NZ_BMYA01000002.1"/>
</dbReference>
<dbReference type="Pfam" id="PF00290">
    <property type="entry name" value="Trp_syntA"/>
    <property type="match status" value="1"/>
</dbReference>
<comment type="similarity">
    <text evidence="9 10">Belongs to the TrpA family.</text>
</comment>
<dbReference type="EMBL" id="QEWQ01000004">
    <property type="protein sequence ID" value="PWD80684.1"/>
    <property type="molecule type" value="Genomic_DNA"/>
</dbReference>
<evidence type="ECO:0000256" key="1">
    <source>
        <dbReference type="ARBA" id="ARBA00003365"/>
    </source>
</evidence>
<evidence type="ECO:0000256" key="4">
    <source>
        <dbReference type="ARBA" id="ARBA00022605"/>
    </source>
</evidence>
<dbReference type="UniPathway" id="UPA00035">
    <property type="reaction ID" value="UER00044"/>
</dbReference>
<proteinExistence type="inferred from homology"/>
<evidence type="ECO:0000256" key="5">
    <source>
        <dbReference type="ARBA" id="ARBA00022822"/>
    </source>
</evidence>
<evidence type="ECO:0000256" key="10">
    <source>
        <dbReference type="RuleBase" id="RU003662"/>
    </source>
</evidence>
<keyword evidence="4 9" id="KW-0028">Amino-acid biosynthesis</keyword>
<evidence type="ECO:0000256" key="6">
    <source>
        <dbReference type="ARBA" id="ARBA00023141"/>
    </source>
</evidence>
<evidence type="ECO:0000256" key="7">
    <source>
        <dbReference type="ARBA" id="ARBA00023239"/>
    </source>
</evidence>
<dbReference type="CDD" id="cd04724">
    <property type="entry name" value="Tryptophan_synthase_alpha"/>
    <property type="match status" value="1"/>
</dbReference>
<keyword evidence="7 9" id="KW-0456">Lyase</keyword>
<dbReference type="Proteomes" id="UP000245020">
    <property type="component" value="Unassembled WGS sequence"/>
</dbReference>
<evidence type="ECO:0000313" key="11">
    <source>
        <dbReference type="EMBL" id="PWD80684.1"/>
    </source>
</evidence>
<evidence type="ECO:0000313" key="12">
    <source>
        <dbReference type="Proteomes" id="UP000245020"/>
    </source>
</evidence>
<gene>
    <name evidence="9" type="primary">trpA</name>
    <name evidence="11" type="ORF">DC083_06075</name>
</gene>
<keyword evidence="5 9" id="KW-0822">Tryptophan biosynthesis</keyword>
<dbReference type="GO" id="GO:0004834">
    <property type="term" value="F:tryptophan synthase activity"/>
    <property type="evidence" value="ECO:0007669"/>
    <property type="project" value="UniProtKB-UniRule"/>
</dbReference>
<comment type="function">
    <text evidence="1 9">The alpha subunit is responsible for the aldol cleavage of indoleglycerol phosphate to indole and glyceraldehyde 3-phosphate.</text>
</comment>
<feature type="active site" description="Proton acceptor" evidence="9">
    <location>
        <position position="60"/>
    </location>
</feature>
<dbReference type="SUPFAM" id="SSF51366">
    <property type="entry name" value="Ribulose-phoshate binding barrel"/>
    <property type="match status" value="1"/>
</dbReference>